<feature type="transmembrane region" description="Helical" evidence="2">
    <location>
        <begin position="297"/>
        <end position="315"/>
    </location>
</feature>
<keyword evidence="4" id="KW-1185">Reference proteome</keyword>
<keyword evidence="2" id="KW-0472">Membrane</keyword>
<feature type="region of interest" description="Disordered" evidence="1">
    <location>
        <begin position="1"/>
        <end position="27"/>
    </location>
</feature>
<feature type="transmembrane region" description="Helical" evidence="2">
    <location>
        <begin position="498"/>
        <end position="518"/>
    </location>
</feature>
<dbReference type="EMBL" id="ASPP01020231">
    <property type="protein sequence ID" value="ETO14076.1"/>
    <property type="molecule type" value="Genomic_DNA"/>
</dbReference>
<keyword evidence="2" id="KW-0812">Transmembrane</keyword>
<dbReference type="AlphaFoldDB" id="X6MK88"/>
<feature type="transmembrane region" description="Helical" evidence="2">
    <location>
        <begin position="559"/>
        <end position="577"/>
    </location>
</feature>
<name>X6MK88_RETFI</name>
<dbReference type="Proteomes" id="UP000023152">
    <property type="component" value="Unassembled WGS sequence"/>
</dbReference>
<organism evidence="3 4">
    <name type="scientific">Reticulomyxa filosa</name>
    <dbReference type="NCBI Taxonomy" id="46433"/>
    <lineage>
        <taxon>Eukaryota</taxon>
        <taxon>Sar</taxon>
        <taxon>Rhizaria</taxon>
        <taxon>Retaria</taxon>
        <taxon>Foraminifera</taxon>
        <taxon>Monothalamids</taxon>
        <taxon>Reticulomyxidae</taxon>
        <taxon>Reticulomyxa</taxon>
    </lineage>
</organism>
<feature type="transmembrane region" description="Helical" evidence="2">
    <location>
        <begin position="447"/>
        <end position="464"/>
    </location>
</feature>
<evidence type="ECO:0000256" key="2">
    <source>
        <dbReference type="SAM" id="Phobius"/>
    </source>
</evidence>
<proteinExistence type="predicted"/>
<gene>
    <name evidence="3" type="ORF">RFI_23292</name>
</gene>
<sequence>MRSLKESLTVNSLNKNQSKPPLPSNREDIPENVGIRNMNFCCFYFCFDFFIELLEEVKGKLPVCICGRTLQFVPSTTISDHLNTISYYDCIRTKDGLGICHECGIEVSPVPKRMSLSKKRMENNIWYCPSGVIHPHWKGYTMCTDCGIESIVNTGYLCNRVSSMHNLLAYIYEKRALDKEWDDIYHQICHERALEFSTLVITQIWTKDNEDIFLPNEICDLIIEYELGRMHSEHNETKDSNDIDVNKIYNNPLWPLIKSTGWNEIRSCLHRQRFEWNYCRSDTLFTTHSAKFNRCNIIRWIHCIILVVLIVFYLSSENKQIKIKRDIIHNMKNKDADTEWSGVNIAYMIGVIVCLIDITVSNYYHFEQCVSNLRMFQELFSRDFLTDTSTKNKLFVSLIHGLVTQDIISLSLPCFNRTISANPKSIQAVTSQSQLILDDVKSSLDELILLNTVKWFLMGIYYLNGLEQNLLRFRIYGKPSSSHVHSSWQIDNNSHSGYFNYLLLVQDLLCIVMWIYAIRVYFRYLRVENPIYFATVDSIPMWAAMLATTSLLVIKNIRLLVPAAEVIVWVLWACLLCG</sequence>
<evidence type="ECO:0000313" key="3">
    <source>
        <dbReference type="EMBL" id="ETO14076.1"/>
    </source>
</evidence>
<accession>X6MK88</accession>
<reference evidence="3 4" key="1">
    <citation type="journal article" date="2013" name="Curr. Biol.">
        <title>The Genome of the Foraminiferan Reticulomyxa filosa.</title>
        <authorList>
            <person name="Glockner G."/>
            <person name="Hulsmann N."/>
            <person name="Schleicher M."/>
            <person name="Noegel A.A."/>
            <person name="Eichinger L."/>
            <person name="Gallinger C."/>
            <person name="Pawlowski J."/>
            <person name="Sierra R."/>
            <person name="Euteneuer U."/>
            <person name="Pillet L."/>
            <person name="Moustafa A."/>
            <person name="Platzer M."/>
            <person name="Groth M."/>
            <person name="Szafranski K."/>
            <person name="Schliwa M."/>
        </authorList>
    </citation>
    <scope>NUCLEOTIDE SEQUENCE [LARGE SCALE GENOMIC DNA]</scope>
</reference>
<evidence type="ECO:0000256" key="1">
    <source>
        <dbReference type="SAM" id="MobiDB-lite"/>
    </source>
</evidence>
<comment type="caution">
    <text evidence="3">The sequence shown here is derived from an EMBL/GenBank/DDBJ whole genome shotgun (WGS) entry which is preliminary data.</text>
</comment>
<keyword evidence="2" id="KW-1133">Transmembrane helix</keyword>
<protein>
    <submittedName>
        <fullName evidence="3">Uncharacterized protein</fullName>
    </submittedName>
</protein>
<feature type="compositionally biased region" description="Polar residues" evidence="1">
    <location>
        <begin position="1"/>
        <end position="19"/>
    </location>
</feature>
<evidence type="ECO:0000313" key="4">
    <source>
        <dbReference type="Proteomes" id="UP000023152"/>
    </source>
</evidence>
<feature type="transmembrane region" description="Helical" evidence="2">
    <location>
        <begin position="530"/>
        <end position="553"/>
    </location>
</feature>